<evidence type="ECO:0000313" key="2">
    <source>
        <dbReference type="EMBL" id="CAF9928154.1"/>
    </source>
</evidence>
<evidence type="ECO:0000313" key="3">
    <source>
        <dbReference type="Proteomes" id="UP000664203"/>
    </source>
</evidence>
<feature type="compositionally biased region" description="Polar residues" evidence="1">
    <location>
        <begin position="264"/>
        <end position="273"/>
    </location>
</feature>
<feature type="compositionally biased region" description="Basic residues" evidence="1">
    <location>
        <begin position="276"/>
        <end position="285"/>
    </location>
</feature>
<dbReference type="InterPro" id="IPR050656">
    <property type="entry name" value="PINX1"/>
</dbReference>
<feature type="region of interest" description="Disordered" evidence="1">
    <location>
        <begin position="116"/>
        <end position="169"/>
    </location>
</feature>
<dbReference type="PANTHER" id="PTHR23149">
    <property type="entry name" value="G PATCH DOMAIN CONTAINING PROTEIN"/>
    <property type="match status" value="1"/>
</dbReference>
<gene>
    <name evidence="2" type="ORF">ALECFALPRED_003966</name>
</gene>
<dbReference type="OrthoDB" id="3366546at2759"/>
<feature type="compositionally biased region" description="Basic and acidic residues" evidence="1">
    <location>
        <begin position="192"/>
        <end position="232"/>
    </location>
</feature>
<dbReference type="Proteomes" id="UP000664203">
    <property type="component" value="Unassembled WGS sequence"/>
</dbReference>
<dbReference type="EMBL" id="CAJPDR010000245">
    <property type="protein sequence ID" value="CAF9928154.1"/>
    <property type="molecule type" value="Genomic_DNA"/>
</dbReference>
<reference evidence="2" key="1">
    <citation type="submission" date="2021-03" db="EMBL/GenBank/DDBJ databases">
        <authorList>
            <person name="Tagirdzhanova G."/>
        </authorList>
    </citation>
    <scope>NUCLEOTIDE SEQUENCE</scope>
</reference>
<dbReference type="PANTHER" id="PTHR23149:SF33">
    <property type="entry name" value="PROTEIN TMA23"/>
    <property type="match status" value="1"/>
</dbReference>
<keyword evidence="3" id="KW-1185">Reference proteome</keyword>
<protein>
    <submittedName>
        <fullName evidence="2">Uncharacterized protein</fullName>
    </submittedName>
</protein>
<feature type="region of interest" description="Disordered" evidence="1">
    <location>
        <begin position="187"/>
        <end position="285"/>
    </location>
</feature>
<proteinExistence type="predicted"/>
<feature type="compositionally biased region" description="Basic residues" evidence="1">
    <location>
        <begin position="154"/>
        <end position="163"/>
    </location>
</feature>
<organism evidence="2 3">
    <name type="scientific">Alectoria fallacina</name>
    <dbReference type="NCBI Taxonomy" id="1903189"/>
    <lineage>
        <taxon>Eukaryota</taxon>
        <taxon>Fungi</taxon>
        <taxon>Dikarya</taxon>
        <taxon>Ascomycota</taxon>
        <taxon>Pezizomycotina</taxon>
        <taxon>Lecanoromycetes</taxon>
        <taxon>OSLEUM clade</taxon>
        <taxon>Lecanoromycetidae</taxon>
        <taxon>Lecanorales</taxon>
        <taxon>Lecanorineae</taxon>
        <taxon>Parmeliaceae</taxon>
        <taxon>Alectoria</taxon>
    </lineage>
</organism>
<feature type="compositionally biased region" description="Basic and acidic residues" evidence="1">
    <location>
        <begin position="252"/>
        <end position="263"/>
    </location>
</feature>
<dbReference type="AlphaFoldDB" id="A0A8H3FRQ4"/>
<evidence type="ECO:0000256" key="1">
    <source>
        <dbReference type="SAM" id="MobiDB-lite"/>
    </source>
</evidence>
<accession>A0A8H3FRQ4</accession>
<sequence length="285" mass="32115">MDPAAYLTNQGWRGDGHALHHSGRGITKPIHISQKLDVLGIGKKHHDAHADQWWARAFDDTLKGLNATKNEGKGKTERIAFGSGAEALQMVGVGGAKWVGQGGLYSNFVRGESLSGTLIPEEKDHRETLSQSEGQRNRKRRSNDVDLTAAGAKNVKKNKKKRRQQEDIAEDLVSVGVDAVQQNPKIGEIEVEYQKPRERPKDTETKEQRRQIKRQKEANRALEADESRELPEQPRAITSNDLLSYSRPRRRSKEELHTVEDTKPVTTRLSNASPDRKRKGKSRKR</sequence>
<name>A0A8H3FRQ4_9LECA</name>
<comment type="caution">
    <text evidence="2">The sequence shown here is derived from an EMBL/GenBank/DDBJ whole genome shotgun (WGS) entry which is preliminary data.</text>
</comment>